<accession>N1WUT2</accession>
<sequence>MNSNQPTIKDLKSKLNVLNAIFYLALLAWLILIVVILVRLFTSQSTQTLFIVSIPLVGALLILSQIKTRIKNEIENS</sequence>
<dbReference type="eggNOG" id="ENOG5032H4M">
    <property type="taxonomic scope" value="Bacteria"/>
</dbReference>
<keyword evidence="3" id="KW-1185">Reference proteome</keyword>
<dbReference type="STRING" id="1189619.pgond44_10311"/>
<reference evidence="2 3" key="1">
    <citation type="journal article" date="2014" name="Genome Biol. Evol.">
        <title>Extensive gene acquisition in the extremely psychrophilic bacterial species Psychroflexus torquis and the link to sea-ice ecosystem specialism.</title>
        <authorList>
            <person name="Feng S."/>
            <person name="Powell S.M."/>
            <person name="Wilson R."/>
            <person name="Bowman J.P."/>
        </authorList>
    </citation>
    <scope>NUCLEOTIDE SEQUENCE [LARGE SCALE GENOMIC DNA]</scope>
    <source>
        <strain evidence="2 3">ACAM 44</strain>
    </source>
</reference>
<evidence type="ECO:0000256" key="1">
    <source>
        <dbReference type="SAM" id="Phobius"/>
    </source>
</evidence>
<feature type="transmembrane region" description="Helical" evidence="1">
    <location>
        <begin position="48"/>
        <end position="66"/>
    </location>
</feature>
<feature type="transmembrane region" description="Helical" evidence="1">
    <location>
        <begin position="21"/>
        <end position="42"/>
    </location>
</feature>
<dbReference type="AlphaFoldDB" id="N1WUT2"/>
<keyword evidence="1" id="KW-1133">Transmembrane helix</keyword>
<organism evidence="2 3">
    <name type="scientific">Psychroflexus gondwanensis ACAM 44</name>
    <dbReference type="NCBI Taxonomy" id="1189619"/>
    <lineage>
        <taxon>Bacteria</taxon>
        <taxon>Pseudomonadati</taxon>
        <taxon>Bacteroidota</taxon>
        <taxon>Flavobacteriia</taxon>
        <taxon>Flavobacteriales</taxon>
        <taxon>Flavobacteriaceae</taxon>
        <taxon>Psychroflexus</taxon>
    </lineage>
</organism>
<evidence type="ECO:0000313" key="2">
    <source>
        <dbReference type="EMBL" id="EMY80947.1"/>
    </source>
</evidence>
<protein>
    <submittedName>
        <fullName evidence="2">Uncharacterized protein</fullName>
    </submittedName>
</protein>
<keyword evidence="1" id="KW-0472">Membrane</keyword>
<gene>
    <name evidence="2" type="ORF">pgond44_10311</name>
</gene>
<dbReference type="EMBL" id="APLF01000009">
    <property type="protein sequence ID" value="EMY80947.1"/>
    <property type="molecule type" value="Genomic_DNA"/>
</dbReference>
<dbReference type="Proteomes" id="UP000012317">
    <property type="component" value="Unassembled WGS sequence"/>
</dbReference>
<comment type="caution">
    <text evidence="2">The sequence shown here is derived from an EMBL/GenBank/DDBJ whole genome shotgun (WGS) entry which is preliminary data.</text>
</comment>
<keyword evidence="1" id="KW-0812">Transmembrane</keyword>
<evidence type="ECO:0000313" key="3">
    <source>
        <dbReference type="Proteomes" id="UP000012317"/>
    </source>
</evidence>
<proteinExistence type="predicted"/>
<name>N1WUT2_9FLAO</name>